<dbReference type="PATRIC" id="fig|1235802.3.peg.1539"/>
<dbReference type="HOGENOM" id="CLU_2081281_0_0_9"/>
<evidence type="ECO:0000313" key="2">
    <source>
        <dbReference type="Proteomes" id="UP000012589"/>
    </source>
</evidence>
<sequence length="117" mass="13432">MIGWFLLGALAGAVAITVIDRFWEDIAHWLNNTAANAVERVLGYNAKKNMHRAVTTISKVRDYLHNTTVVYTKENPMDSFLQKVTYETDAPVYQIDTEVVEEIKKQGEIVKAFEYRH</sequence>
<accession>N2B3V7</accession>
<proteinExistence type="predicted"/>
<dbReference type="EMBL" id="AQFT01000041">
    <property type="protein sequence ID" value="EMZ33030.1"/>
    <property type="molecule type" value="Genomic_DNA"/>
</dbReference>
<keyword evidence="2" id="KW-1185">Reference proteome</keyword>
<gene>
    <name evidence="1" type="ORF">C823_01448</name>
</gene>
<evidence type="ECO:0000313" key="1">
    <source>
        <dbReference type="EMBL" id="EMZ33030.1"/>
    </source>
</evidence>
<protein>
    <submittedName>
        <fullName evidence="1">Uncharacterized protein</fullName>
    </submittedName>
</protein>
<name>N2B3V7_9FIRM</name>
<comment type="caution">
    <text evidence="1">The sequence shown here is derived from an EMBL/GenBank/DDBJ whole genome shotgun (WGS) entry which is preliminary data.</text>
</comment>
<dbReference type="Proteomes" id="UP000012589">
    <property type="component" value="Unassembled WGS sequence"/>
</dbReference>
<dbReference type="AlphaFoldDB" id="N2B3V7"/>
<organism evidence="1 2">
    <name type="scientific">Eubacterium plexicaudatum ASF492</name>
    <dbReference type="NCBI Taxonomy" id="1235802"/>
    <lineage>
        <taxon>Bacteria</taxon>
        <taxon>Bacillati</taxon>
        <taxon>Bacillota</taxon>
        <taxon>Clostridia</taxon>
        <taxon>Eubacteriales</taxon>
        <taxon>Eubacteriaceae</taxon>
        <taxon>Eubacterium</taxon>
    </lineage>
</organism>
<dbReference type="OrthoDB" id="2087294at2"/>
<reference evidence="1 2" key="1">
    <citation type="journal article" date="2014" name="Genome Announc.">
        <title>Draft genome sequences of the altered schaedler flora, a defined bacterial community from gnotobiotic mice.</title>
        <authorList>
            <person name="Wannemuehler M.J."/>
            <person name="Overstreet A.M."/>
            <person name="Ward D.V."/>
            <person name="Phillips G.J."/>
        </authorList>
    </citation>
    <scope>NUCLEOTIDE SEQUENCE [LARGE SCALE GENOMIC DNA]</scope>
    <source>
        <strain evidence="1 2">ASF492</strain>
    </source>
</reference>
<dbReference type="eggNOG" id="ENOG5033JAJ">
    <property type="taxonomic scope" value="Bacteria"/>
</dbReference>
<dbReference type="STRING" id="1235802.C823_01448"/>